<dbReference type="EMBL" id="KI675889">
    <property type="protein sequence ID" value="ETL27659.1"/>
    <property type="molecule type" value="Genomic_DNA"/>
</dbReference>
<proteinExistence type="predicted"/>
<evidence type="ECO:0000313" key="2">
    <source>
        <dbReference type="EMBL" id="ETL27659.1"/>
    </source>
</evidence>
<reference evidence="2" key="1">
    <citation type="submission" date="2013-11" db="EMBL/GenBank/DDBJ databases">
        <title>The Genome Sequence of Phytophthora parasitica CJ05E6.</title>
        <authorList>
            <consortium name="The Broad Institute Genomics Platform"/>
            <person name="Russ C."/>
            <person name="Tyler B."/>
            <person name="Panabieres F."/>
            <person name="Shan W."/>
            <person name="Tripathy S."/>
            <person name="Grunwald N."/>
            <person name="Machado M."/>
            <person name="Johnson C.S."/>
            <person name="Arredondo F."/>
            <person name="Hong C."/>
            <person name="Coffey M."/>
            <person name="Young S.K."/>
            <person name="Zeng Q."/>
            <person name="Gargeya S."/>
            <person name="Fitzgerald M."/>
            <person name="Abouelleil A."/>
            <person name="Alvarado L."/>
            <person name="Chapman S.B."/>
            <person name="Gainer-Dewar J."/>
            <person name="Goldberg J."/>
            <person name="Griggs A."/>
            <person name="Gujja S."/>
            <person name="Hansen M."/>
            <person name="Howarth C."/>
            <person name="Imamovic A."/>
            <person name="Ireland A."/>
            <person name="Larimer J."/>
            <person name="McCowan C."/>
            <person name="Murphy C."/>
            <person name="Pearson M."/>
            <person name="Poon T.W."/>
            <person name="Priest M."/>
            <person name="Roberts A."/>
            <person name="Saif S."/>
            <person name="Shea T."/>
            <person name="Sykes S."/>
            <person name="Wortman J."/>
            <person name="Nusbaum C."/>
            <person name="Birren B."/>
        </authorList>
    </citation>
    <scope>NUCLEOTIDE SEQUENCE [LARGE SCALE GENOMIC DNA]</scope>
    <source>
        <strain evidence="2">CJ05E6</strain>
    </source>
</reference>
<evidence type="ECO:0000256" key="1">
    <source>
        <dbReference type="SAM" id="MobiDB-lite"/>
    </source>
</evidence>
<protein>
    <submittedName>
        <fullName evidence="2">Uncharacterized protein</fullName>
    </submittedName>
</protein>
<dbReference type="AlphaFoldDB" id="W2I0C9"/>
<feature type="compositionally biased region" description="Acidic residues" evidence="1">
    <location>
        <begin position="124"/>
        <end position="137"/>
    </location>
</feature>
<sequence length="213" mass="24197">MSVTICFWSLISGCNSPIDSSSADHVEPGGLTFAGLPQFLFVGSKRPFELVTAWASQPPSSPRRRHWGLCWHPRVRLRRCLRFCHHLQLQYHLWRFRLHHRHMPHRVASTRAASPSVESSNSDTGDDREDSEEDDNPDPYAAINVIRASLTITERPPLLSFPEHHSSSCWWNRFNTEAPVDSEAVVAVQKLIDRQRYPHTSRISSSGTAAHAN</sequence>
<gene>
    <name evidence="2" type="ORF">L916_18830</name>
</gene>
<feature type="compositionally biased region" description="Polar residues" evidence="1">
    <location>
        <begin position="111"/>
        <end position="123"/>
    </location>
</feature>
<accession>W2I0C9</accession>
<dbReference type="Proteomes" id="UP000053864">
    <property type="component" value="Unassembled WGS sequence"/>
</dbReference>
<organism evidence="2">
    <name type="scientific">Phytophthora nicotianae</name>
    <name type="common">Potato buckeye rot agent</name>
    <name type="synonym">Phytophthora parasitica</name>
    <dbReference type="NCBI Taxonomy" id="4792"/>
    <lineage>
        <taxon>Eukaryota</taxon>
        <taxon>Sar</taxon>
        <taxon>Stramenopiles</taxon>
        <taxon>Oomycota</taxon>
        <taxon>Peronosporomycetes</taxon>
        <taxon>Peronosporales</taxon>
        <taxon>Peronosporaceae</taxon>
        <taxon>Phytophthora</taxon>
    </lineage>
</organism>
<feature type="region of interest" description="Disordered" evidence="1">
    <location>
        <begin position="107"/>
        <end position="140"/>
    </location>
</feature>
<name>W2I0C9_PHYNI</name>